<dbReference type="VEuPathDB" id="FungiDB:HpaG808628"/>
<dbReference type="EnsemblProtists" id="HpaT808628">
    <property type="protein sequence ID" value="HpaP808628"/>
    <property type="gene ID" value="HpaG808628"/>
</dbReference>
<dbReference type="InParanoid" id="M4BQD9"/>
<dbReference type="Proteomes" id="UP000011713">
    <property type="component" value="Unassembled WGS sequence"/>
</dbReference>
<protein>
    <submittedName>
        <fullName evidence="1">Uncharacterized protein</fullName>
    </submittedName>
</protein>
<evidence type="ECO:0000313" key="1">
    <source>
        <dbReference type="EnsemblProtists" id="HpaP808628"/>
    </source>
</evidence>
<evidence type="ECO:0000313" key="2">
    <source>
        <dbReference type="Proteomes" id="UP000011713"/>
    </source>
</evidence>
<organism evidence="1 2">
    <name type="scientific">Hyaloperonospora arabidopsidis (strain Emoy2)</name>
    <name type="common">Downy mildew agent</name>
    <name type="synonym">Peronospora arabidopsidis</name>
    <dbReference type="NCBI Taxonomy" id="559515"/>
    <lineage>
        <taxon>Eukaryota</taxon>
        <taxon>Sar</taxon>
        <taxon>Stramenopiles</taxon>
        <taxon>Oomycota</taxon>
        <taxon>Peronosporomycetes</taxon>
        <taxon>Peronosporales</taxon>
        <taxon>Peronosporaceae</taxon>
        <taxon>Hyaloperonospora</taxon>
    </lineage>
</organism>
<accession>M4BQD9</accession>
<name>M4BQD9_HYAAE</name>
<dbReference type="EMBL" id="JH598563">
    <property type="status" value="NOT_ANNOTATED_CDS"/>
    <property type="molecule type" value="Genomic_DNA"/>
</dbReference>
<reference evidence="1" key="2">
    <citation type="submission" date="2015-06" db="UniProtKB">
        <authorList>
            <consortium name="EnsemblProtists"/>
        </authorList>
    </citation>
    <scope>IDENTIFICATION</scope>
    <source>
        <strain evidence="1">Emoy2</strain>
    </source>
</reference>
<dbReference type="AlphaFoldDB" id="M4BQD9"/>
<reference evidence="2" key="1">
    <citation type="journal article" date="2010" name="Science">
        <title>Signatures of adaptation to obligate biotrophy in the Hyaloperonospora arabidopsidis genome.</title>
        <authorList>
            <person name="Baxter L."/>
            <person name="Tripathy S."/>
            <person name="Ishaque N."/>
            <person name="Boot N."/>
            <person name="Cabral A."/>
            <person name="Kemen E."/>
            <person name="Thines M."/>
            <person name="Ah-Fong A."/>
            <person name="Anderson R."/>
            <person name="Badejoko W."/>
            <person name="Bittner-Eddy P."/>
            <person name="Boore J.L."/>
            <person name="Chibucos M.C."/>
            <person name="Coates M."/>
            <person name="Dehal P."/>
            <person name="Delehaunty K."/>
            <person name="Dong S."/>
            <person name="Downton P."/>
            <person name="Dumas B."/>
            <person name="Fabro G."/>
            <person name="Fronick C."/>
            <person name="Fuerstenberg S.I."/>
            <person name="Fulton L."/>
            <person name="Gaulin E."/>
            <person name="Govers F."/>
            <person name="Hughes L."/>
            <person name="Humphray S."/>
            <person name="Jiang R.H."/>
            <person name="Judelson H."/>
            <person name="Kamoun S."/>
            <person name="Kyung K."/>
            <person name="Meijer H."/>
            <person name="Minx P."/>
            <person name="Morris P."/>
            <person name="Nelson J."/>
            <person name="Phuntumart V."/>
            <person name="Qutob D."/>
            <person name="Rehmany A."/>
            <person name="Rougon-Cardoso A."/>
            <person name="Ryden P."/>
            <person name="Torto-Alalibo T."/>
            <person name="Studholme D."/>
            <person name="Wang Y."/>
            <person name="Win J."/>
            <person name="Wood J."/>
            <person name="Clifton S.W."/>
            <person name="Rogers J."/>
            <person name="Van den Ackerveken G."/>
            <person name="Jones J.D."/>
            <person name="McDowell J.M."/>
            <person name="Beynon J."/>
            <person name="Tyler B.M."/>
        </authorList>
    </citation>
    <scope>NUCLEOTIDE SEQUENCE [LARGE SCALE GENOMIC DNA]</scope>
    <source>
        <strain evidence="2">Emoy2</strain>
    </source>
</reference>
<proteinExistence type="predicted"/>
<dbReference type="HOGENOM" id="CLU_3054469_0_0_1"/>
<keyword evidence="2" id="KW-1185">Reference proteome</keyword>
<sequence length="54" mass="6419">MDREDYAVLHDFFYWMSVLQWFTVVGGQMECTGVAKLQLLLRLCGLHGRLWNDR</sequence>